<evidence type="ECO:0000313" key="4">
    <source>
        <dbReference type="EMBL" id="KAK6195649.1"/>
    </source>
</evidence>
<sequence>MAYSLIEAIRRGDTAEAIALIRNSSKSGNIDSQTVKRDGTALFWACWRGDMELVLLLLQYGADVNARNCWNSTPLHAACDSNHPEIARHLLLHGANTDSQTLTGDTPCHLAAYRGYAPVVQVLIENGASLSVLNRNRRTSLDEATLSGNTNLVNYIEAVCDIISSKDLATDTKTIEDAVTCSPIRTINRFTPDVRFENRFKYNSSNNTSLYNNLSMDTTSNVSQCTHWNIRE</sequence>
<dbReference type="Pfam" id="PF12796">
    <property type="entry name" value="Ank_2"/>
    <property type="match status" value="1"/>
</dbReference>
<keyword evidence="1" id="KW-0677">Repeat</keyword>
<dbReference type="EMBL" id="JAZGQO010000001">
    <property type="protein sequence ID" value="KAK6195649.1"/>
    <property type="molecule type" value="Genomic_DNA"/>
</dbReference>
<keyword evidence="2 3" id="KW-0040">ANK repeat</keyword>
<evidence type="ECO:0000256" key="3">
    <source>
        <dbReference type="PROSITE-ProRule" id="PRU00023"/>
    </source>
</evidence>
<dbReference type="PROSITE" id="PS50297">
    <property type="entry name" value="ANK_REP_REGION"/>
    <property type="match status" value="3"/>
</dbReference>
<dbReference type="InterPro" id="IPR002110">
    <property type="entry name" value="Ankyrin_rpt"/>
</dbReference>
<organism evidence="4 5">
    <name type="scientific">Patella caerulea</name>
    <name type="common">Rayed Mediterranean limpet</name>
    <dbReference type="NCBI Taxonomy" id="87958"/>
    <lineage>
        <taxon>Eukaryota</taxon>
        <taxon>Metazoa</taxon>
        <taxon>Spiralia</taxon>
        <taxon>Lophotrochozoa</taxon>
        <taxon>Mollusca</taxon>
        <taxon>Gastropoda</taxon>
        <taxon>Patellogastropoda</taxon>
        <taxon>Patelloidea</taxon>
        <taxon>Patellidae</taxon>
        <taxon>Patella</taxon>
    </lineage>
</organism>
<dbReference type="SUPFAM" id="SSF48403">
    <property type="entry name" value="Ankyrin repeat"/>
    <property type="match status" value="1"/>
</dbReference>
<feature type="repeat" description="ANK" evidence="3">
    <location>
        <begin position="70"/>
        <end position="102"/>
    </location>
</feature>
<evidence type="ECO:0000256" key="1">
    <source>
        <dbReference type="ARBA" id="ARBA00022737"/>
    </source>
</evidence>
<dbReference type="Pfam" id="PF00023">
    <property type="entry name" value="Ank"/>
    <property type="match status" value="1"/>
</dbReference>
<dbReference type="PROSITE" id="PS50088">
    <property type="entry name" value="ANK_REPEAT"/>
    <property type="match status" value="3"/>
</dbReference>
<gene>
    <name evidence="4" type="ORF">SNE40_001033</name>
</gene>
<evidence type="ECO:0000256" key="2">
    <source>
        <dbReference type="ARBA" id="ARBA00023043"/>
    </source>
</evidence>
<dbReference type="SMART" id="SM00248">
    <property type="entry name" value="ANK"/>
    <property type="match status" value="4"/>
</dbReference>
<evidence type="ECO:0000313" key="5">
    <source>
        <dbReference type="Proteomes" id="UP001347796"/>
    </source>
</evidence>
<dbReference type="Gene3D" id="1.25.40.20">
    <property type="entry name" value="Ankyrin repeat-containing domain"/>
    <property type="match status" value="1"/>
</dbReference>
<comment type="caution">
    <text evidence="4">The sequence shown here is derived from an EMBL/GenBank/DDBJ whole genome shotgun (WGS) entry which is preliminary data.</text>
</comment>
<dbReference type="AlphaFoldDB" id="A0AAN8KDL2"/>
<keyword evidence="5" id="KW-1185">Reference proteome</keyword>
<dbReference type="PANTHER" id="PTHR24198">
    <property type="entry name" value="ANKYRIN REPEAT AND PROTEIN KINASE DOMAIN-CONTAINING PROTEIN"/>
    <property type="match status" value="1"/>
</dbReference>
<feature type="repeat" description="ANK" evidence="3">
    <location>
        <begin position="37"/>
        <end position="69"/>
    </location>
</feature>
<name>A0AAN8KDL2_PATCE</name>
<reference evidence="4 5" key="1">
    <citation type="submission" date="2024-01" db="EMBL/GenBank/DDBJ databases">
        <title>The genome of the rayed Mediterranean limpet Patella caerulea (Linnaeus, 1758).</title>
        <authorList>
            <person name="Anh-Thu Weber A."/>
            <person name="Halstead-Nussloch G."/>
        </authorList>
    </citation>
    <scope>NUCLEOTIDE SEQUENCE [LARGE SCALE GENOMIC DNA]</scope>
    <source>
        <strain evidence="4">AATW-2023a</strain>
        <tissue evidence="4">Whole specimen</tissue>
    </source>
</reference>
<dbReference type="Proteomes" id="UP001347796">
    <property type="component" value="Unassembled WGS sequence"/>
</dbReference>
<protein>
    <submittedName>
        <fullName evidence="4">Uncharacterized protein</fullName>
    </submittedName>
</protein>
<dbReference type="PRINTS" id="PR01415">
    <property type="entry name" value="ANKYRIN"/>
</dbReference>
<feature type="repeat" description="ANK" evidence="3">
    <location>
        <begin position="103"/>
        <end position="135"/>
    </location>
</feature>
<accession>A0AAN8KDL2</accession>
<dbReference type="InterPro" id="IPR036770">
    <property type="entry name" value="Ankyrin_rpt-contain_sf"/>
</dbReference>
<proteinExistence type="predicted"/>
<dbReference type="PANTHER" id="PTHR24198:SF194">
    <property type="entry name" value="INVERSIN-A"/>
    <property type="match status" value="1"/>
</dbReference>